<dbReference type="AlphaFoldDB" id="A0A850EHF2"/>
<reference evidence="2" key="1">
    <citation type="submission" date="2020-06" db="EMBL/GenBank/DDBJ databases">
        <title>Paenibacillus sp. nov., isolated from soil.</title>
        <authorList>
            <person name="Seo Y.L."/>
        </authorList>
    </citation>
    <scope>NUCLEOTIDE SEQUENCE [LARGE SCALE GENOMIC DNA]</scope>
    <source>
        <strain evidence="2">JW14</strain>
    </source>
</reference>
<gene>
    <name evidence="2" type="ORF">HPT30_08020</name>
</gene>
<dbReference type="RefSeq" id="WP_175370884.1">
    <property type="nucleotide sequence ID" value="NZ_JABWCS010000199.1"/>
</dbReference>
<proteinExistence type="predicted"/>
<dbReference type="Proteomes" id="UP000564806">
    <property type="component" value="Unassembled WGS sequence"/>
</dbReference>
<protein>
    <submittedName>
        <fullName evidence="2">Uncharacterized protein</fullName>
    </submittedName>
</protein>
<evidence type="ECO:0000313" key="2">
    <source>
        <dbReference type="EMBL" id="NUU60288.1"/>
    </source>
</evidence>
<feature type="region of interest" description="Disordered" evidence="1">
    <location>
        <begin position="280"/>
        <end position="413"/>
    </location>
</feature>
<organism evidence="2 3">
    <name type="scientific">Paenibacillus agri</name>
    <dbReference type="NCBI Taxonomy" id="2744309"/>
    <lineage>
        <taxon>Bacteria</taxon>
        <taxon>Bacillati</taxon>
        <taxon>Bacillota</taxon>
        <taxon>Bacilli</taxon>
        <taxon>Bacillales</taxon>
        <taxon>Paenibacillaceae</taxon>
        <taxon>Paenibacillus</taxon>
    </lineage>
</organism>
<feature type="compositionally biased region" description="Low complexity" evidence="1">
    <location>
        <begin position="370"/>
        <end position="394"/>
    </location>
</feature>
<comment type="caution">
    <text evidence="2">The sequence shown here is derived from an EMBL/GenBank/DDBJ whole genome shotgun (WGS) entry which is preliminary data.</text>
</comment>
<keyword evidence="3" id="KW-1185">Reference proteome</keyword>
<accession>A0A850EHF2</accession>
<evidence type="ECO:0000256" key="1">
    <source>
        <dbReference type="SAM" id="MobiDB-lite"/>
    </source>
</evidence>
<dbReference type="EMBL" id="JABWCS010000199">
    <property type="protein sequence ID" value="NUU60288.1"/>
    <property type="molecule type" value="Genomic_DNA"/>
</dbReference>
<name>A0A850EHF2_9BACL</name>
<evidence type="ECO:0000313" key="3">
    <source>
        <dbReference type="Proteomes" id="UP000564806"/>
    </source>
</evidence>
<feature type="compositionally biased region" description="Basic and acidic residues" evidence="1">
    <location>
        <begin position="280"/>
        <end position="316"/>
    </location>
</feature>
<sequence>MLQSGMAISVLFLYTSNQIGSTYGDFNTSKQQNTTIELCKVFPGQIEKLLQELGSHIKRINELTASLSTHSVTLALGGSAAVEGLSLEELDYAAQETSQQIASASGEIGALESQLSFNAGVWLEIMQEVASTARILSQIGGYMVNFEPNCLEIRDAQFFEEFQNSLSQSSVLSESLVTTLNGILNYLVSIHEIGGSLPPESPVAALLEPSLPAFLTQEPILTFMARAYVPQAEVSTELRSAYEQMNTEMNEAKRSLASEIDTLKGQQNQIAGAKAKLLEQARKEEEERQAQEKKQQEEAAEKAKEKAGKPDKDAPKPETPPAGDADPDDKNNGTDEPVASASPVQAATPEPAKPVDSLDGEPAPVITPGETPSAQPSAEPSPSATTLPVTSPIPAATPAPSASPEPDSIKGGD</sequence>